<evidence type="ECO:0000313" key="1">
    <source>
        <dbReference type="EMBL" id="OZI20525.1"/>
    </source>
</evidence>
<keyword evidence="2" id="KW-1185">Reference proteome</keyword>
<organism evidence="1 2">
    <name type="scientific">Bordetella genomosp. 9</name>
    <dbReference type="NCBI Taxonomy" id="1416803"/>
    <lineage>
        <taxon>Bacteria</taxon>
        <taxon>Pseudomonadati</taxon>
        <taxon>Pseudomonadota</taxon>
        <taxon>Betaproteobacteria</taxon>
        <taxon>Burkholderiales</taxon>
        <taxon>Alcaligenaceae</taxon>
        <taxon>Bordetella</taxon>
    </lineage>
</organism>
<proteinExistence type="predicted"/>
<evidence type="ECO:0008006" key="3">
    <source>
        <dbReference type="Google" id="ProtNLM"/>
    </source>
</evidence>
<evidence type="ECO:0000313" key="2">
    <source>
        <dbReference type="Proteomes" id="UP000216857"/>
    </source>
</evidence>
<reference evidence="1" key="1">
    <citation type="submission" date="2017-05" db="EMBL/GenBank/DDBJ databases">
        <title>Complete and WGS of Bordetella genogroups.</title>
        <authorList>
            <person name="Spilker T."/>
            <person name="Lipuma J."/>
        </authorList>
    </citation>
    <scope>NUCLEOTIDE SEQUENCE</scope>
    <source>
        <strain evidence="1">AU21707</strain>
    </source>
</reference>
<sequence>MKSPPVITTLTDTAYYLGCGEDTAPECSGAFAINPTASLEMLLSASTARANRVRSLLVPYAFGCAGALDSVSPDDLRELFTTLVDMQGEVVQLLEYVTAVVSNSSEACHD</sequence>
<dbReference type="EMBL" id="NEVJ01000003">
    <property type="protein sequence ID" value="OZI20525.1"/>
    <property type="molecule type" value="Genomic_DNA"/>
</dbReference>
<protein>
    <recommendedName>
        <fullName evidence="3">DUF3077 domain-containing protein</fullName>
    </recommendedName>
</protein>
<gene>
    <name evidence="1" type="ORF">CAL26_23815</name>
</gene>
<comment type="caution">
    <text evidence="1">The sequence shown here is derived from an EMBL/GenBank/DDBJ whole genome shotgun (WGS) entry which is preliminary data.</text>
</comment>
<name>A0A261R676_9BORD</name>
<dbReference type="RefSeq" id="WP_094849118.1">
    <property type="nucleotide sequence ID" value="NZ_NEVJ01000003.1"/>
</dbReference>
<accession>A0A261R676</accession>
<dbReference type="Proteomes" id="UP000216857">
    <property type="component" value="Unassembled WGS sequence"/>
</dbReference>
<dbReference type="AlphaFoldDB" id="A0A261R676"/>